<feature type="transmembrane region" description="Helical" evidence="13">
    <location>
        <begin position="172"/>
        <end position="193"/>
    </location>
</feature>
<keyword evidence="4 12" id="KW-0813">Transport</keyword>
<evidence type="ECO:0000256" key="4">
    <source>
        <dbReference type="ARBA" id="ARBA00022448"/>
    </source>
</evidence>
<evidence type="ECO:0000256" key="13">
    <source>
        <dbReference type="SAM" id="Phobius"/>
    </source>
</evidence>
<evidence type="ECO:0000256" key="1">
    <source>
        <dbReference type="ARBA" id="ARBA00004429"/>
    </source>
</evidence>
<feature type="domain" description="MotA/TolQ/ExbB proton channel" evidence="14">
    <location>
        <begin position="97"/>
        <end position="199"/>
    </location>
</feature>
<dbReference type="PANTHER" id="PTHR30625">
    <property type="entry name" value="PROTEIN TOLQ"/>
    <property type="match status" value="1"/>
</dbReference>
<dbReference type="Pfam" id="PF01618">
    <property type="entry name" value="MotA_ExbB"/>
    <property type="match status" value="1"/>
</dbReference>
<keyword evidence="7 13" id="KW-0812">Transmembrane</keyword>
<keyword evidence="16" id="KW-1185">Reference proteome</keyword>
<evidence type="ECO:0000256" key="10">
    <source>
        <dbReference type="ARBA" id="ARBA00023136"/>
    </source>
</evidence>
<evidence type="ECO:0000256" key="9">
    <source>
        <dbReference type="ARBA" id="ARBA00022989"/>
    </source>
</evidence>
<keyword evidence="8 12" id="KW-0653">Protein transport</keyword>
<evidence type="ECO:0000256" key="5">
    <source>
        <dbReference type="ARBA" id="ARBA00022475"/>
    </source>
</evidence>
<evidence type="ECO:0000256" key="2">
    <source>
        <dbReference type="ARBA" id="ARBA00011471"/>
    </source>
</evidence>
<dbReference type="PANTHER" id="PTHR30625:SF14">
    <property type="entry name" value="BIOPOLYMER TRANSPORT PROTEIN EXBB"/>
    <property type="match status" value="1"/>
</dbReference>
<evidence type="ECO:0000256" key="3">
    <source>
        <dbReference type="ARBA" id="ARBA00022093"/>
    </source>
</evidence>
<keyword evidence="10 13" id="KW-0472">Membrane</keyword>
<evidence type="ECO:0000313" key="15">
    <source>
        <dbReference type="EMBL" id="MFC0349223.1"/>
    </source>
</evidence>
<evidence type="ECO:0000256" key="7">
    <source>
        <dbReference type="ARBA" id="ARBA00022692"/>
    </source>
</evidence>
<comment type="subcellular location">
    <subcellularLocation>
        <location evidence="1">Cell inner membrane</location>
        <topology evidence="1">Multi-pass membrane protein</topology>
    </subcellularLocation>
    <subcellularLocation>
        <location evidence="12">Membrane</location>
        <topology evidence="12">Multi-pass membrane protein</topology>
    </subcellularLocation>
</comment>
<evidence type="ECO:0000259" key="14">
    <source>
        <dbReference type="Pfam" id="PF01618"/>
    </source>
</evidence>
<keyword evidence="9 13" id="KW-1133">Transmembrane helix</keyword>
<accession>A0ABV6ICC5</accession>
<dbReference type="RefSeq" id="WP_390210655.1">
    <property type="nucleotide sequence ID" value="NZ_JBHLXJ010000005.1"/>
</dbReference>
<keyword evidence="6" id="KW-0997">Cell inner membrane</keyword>
<comment type="similarity">
    <text evidence="12">Belongs to the exbB/tolQ family.</text>
</comment>
<evidence type="ECO:0000256" key="12">
    <source>
        <dbReference type="RuleBase" id="RU004057"/>
    </source>
</evidence>
<organism evidence="15 16">
    <name type="scientific">Undibacterium danionis</name>
    <dbReference type="NCBI Taxonomy" id="1812100"/>
    <lineage>
        <taxon>Bacteria</taxon>
        <taxon>Pseudomonadati</taxon>
        <taxon>Pseudomonadota</taxon>
        <taxon>Betaproteobacteria</taxon>
        <taxon>Burkholderiales</taxon>
        <taxon>Oxalobacteraceae</taxon>
        <taxon>Undibacterium</taxon>
    </lineage>
</organism>
<dbReference type="InterPro" id="IPR002898">
    <property type="entry name" value="MotA_ExbB_proton_chnl"/>
</dbReference>
<name>A0ABV6ICC5_9BURK</name>
<dbReference type="Proteomes" id="UP001589844">
    <property type="component" value="Unassembled WGS sequence"/>
</dbReference>
<comment type="caution">
    <text evidence="15">The sequence shown here is derived from an EMBL/GenBank/DDBJ whole genome shotgun (WGS) entry which is preliminary data.</text>
</comment>
<evidence type="ECO:0000256" key="11">
    <source>
        <dbReference type="ARBA" id="ARBA00024816"/>
    </source>
</evidence>
<feature type="transmembrane region" description="Helical" evidence="13">
    <location>
        <begin position="125"/>
        <end position="148"/>
    </location>
</feature>
<dbReference type="InterPro" id="IPR050790">
    <property type="entry name" value="ExbB/TolQ_transport"/>
</dbReference>
<evidence type="ECO:0000256" key="8">
    <source>
        <dbReference type="ARBA" id="ARBA00022927"/>
    </source>
</evidence>
<protein>
    <recommendedName>
        <fullName evidence="3">Biopolymer transport protein ExbB</fullName>
    </recommendedName>
</protein>
<sequence>MPITITQYLMQLDTLGRAVALLLILMSLVSWFTIFSKAWSFWRIRRGTSALHFFWQAPTMQDAVNSLAVSDVENIYTPLAKQGLAASDPQVRARSMMANTDAADVMTRVLREELTSVTVRLESGLTLLASIGATAPFVGLLGTVWGIYHALTAVSGSSAIQIDLVAGPVGEALVMTGLGLMVAIPAVLAYNAFNRINRITFAELDGFAFDLHAYFTKLS</sequence>
<gene>
    <name evidence="15" type="ORF">ACFFJH_05355</name>
</gene>
<feature type="transmembrane region" description="Helical" evidence="13">
    <location>
        <begin position="18"/>
        <end position="36"/>
    </location>
</feature>
<comment type="function">
    <text evidence="11">Involved in the TonB-dependent energy-dependent transport of various receptor-bound substrates. Protects ExbD from proteolytic degradation and functionally stabilizes TonB.</text>
</comment>
<comment type="subunit">
    <text evidence="2">The accessory proteins ExbB and ExbD seem to form a complex with TonB.</text>
</comment>
<dbReference type="EMBL" id="JBHLXJ010000005">
    <property type="protein sequence ID" value="MFC0349223.1"/>
    <property type="molecule type" value="Genomic_DNA"/>
</dbReference>
<keyword evidence="5" id="KW-1003">Cell membrane</keyword>
<reference evidence="15 16" key="1">
    <citation type="submission" date="2024-09" db="EMBL/GenBank/DDBJ databases">
        <authorList>
            <person name="Sun Q."/>
            <person name="Mori K."/>
        </authorList>
    </citation>
    <scope>NUCLEOTIDE SEQUENCE [LARGE SCALE GENOMIC DNA]</scope>
    <source>
        <strain evidence="15 16">CCM 8677</strain>
    </source>
</reference>
<evidence type="ECO:0000256" key="6">
    <source>
        <dbReference type="ARBA" id="ARBA00022519"/>
    </source>
</evidence>
<evidence type="ECO:0000313" key="16">
    <source>
        <dbReference type="Proteomes" id="UP001589844"/>
    </source>
</evidence>
<proteinExistence type="inferred from homology"/>